<gene>
    <name evidence="2" type="ORF">ACFWSS_07230</name>
</gene>
<keyword evidence="3" id="KW-1185">Reference proteome</keyword>
<organism evidence="2 3">
    <name type="scientific">Streptomyces sindenensis</name>
    <dbReference type="NCBI Taxonomy" id="67363"/>
    <lineage>
        <taxon>Bacteria</taxon>
        <taxon>Bacillati</taxon>
        <taxon>Actinomycetota</taxon>
        <taxon>Actinomycetes</taxon>
        <taxon>Kitasatosporales</taxon>
        <taxon>Streptomycetaceae</taxon>
        <taxon>Streptomyces</taxon>
    </lineage>
</organism>
<comment type="caution">
    <text evidence="2">The sequence shown here is derived from an EMBL/GenBank/DDBJ whole genome shotgun (WGS) entry which is preliminary data.</text>
</comment>
<protein>
    <submittedName>
        <fullName evidence="2">Uncharacterized protein</fullName>
    </submittedName>
</protein>
<evidence type="ECO:0000313" key="3">
    <source>
        <dbReference type="Proteomes" id="UP001598251"/>
    </source>
</evidence>
<dbReference type="Proteomes" id="UP001598251">
    <property type="component" value="Unassembled WGS sequence"/>
</dbReference>
<reference evidence="2 3" key="1">
    <citation type="submission" date="2024-09" db="EMBL/GenBank/DDBJ databases">
        <title>The Natural Products Discovery Center: Release of the First 8490 Sequenced Strains for Exploring Actinobacteria Biosynthetic Diversity.</title>
        <authorList>
            <person name="Kalkreuter E."/>
            <person name="Kautsar S.A."/>
            <person name="Yang D."/>
            <person name="Bader C.D."/>
            <person name="Teijaro C.N."/>
            <person name="Fluegel L."/>
            <person name="Davis C.M."/>
            <person name="Simpson J.R."/>
            <person name="Lauterbach L."/>
            <person name="Steele A.D."/>
            <person name="Gui C."/>
            <person name="Meng S."/>
            <person name="Li G."/>
            <person name="Viehrig K."/>
            <person name="Ye F."/>
            <person name="Su P."/>
            <person name="Kiefer A.F."/>
            <person name="Nichols A."/>
            <person name="Cepeda A.J."/>
            <person name="Yan W."/>
            <person name="Fan B."/>
            <person name="Jiang Y."/>
            <person name="Adhikari A."/>
            <person name="Zheng C.-J."/>
            <person name="Schuster L."/>
            <person name="Cowan T.M."/>
            <person name="Smanski M.J."/>
            <person name="Chevrette M.G."/>
            <person name="De Carvalho L.P.S."/>
            <person name="Shen B."/>
        </authorList>
    </citation>
    <scope>NUCLEOTIDE SEQUENCE [LARGE SCALE GENOMIC DNA]</scope>
    <source>
        <strain evidence="2 3">NPDC058546</strain>
    </source>
</reference>
<accession>A0ABW6EEK1</accession>
<name>A0ABW6EEK1_9ACTN</name>
<evidence type="ECO:0000313" key="2">
    <source>
        <dbReference type="EMBL" id="MFD4212689.1"/>
    </source>
</evidence>
<dbReference type="RefSeq" id="WP_189525467.1">
    <property type="nucleotide sequence ID" value="NZ_BMSG01000010.1"/>
</dbReference>
<feature type="region of interest" description="Disordered" evidence="1">
    <location>
        <begin position="1"/>
        <end position="31"/>
    </location>
</feature>
<dbReference type="EMBL" id="JBHXOF010000003">
    <property type="protein sequence ID" value="MFD4212689.1"/>
    <property type="molecule type" value="Genomic_DNA"/>
</dbReference>
<proteinExistence type="predicted"/>
<sequence>MFGAPAPSGTPLTSTASLDGKGHGFLTPGAPVVADTAKDFAVGGSETKS</sequence>
<evidence type="ECO:0000256" key="1">
    <source>
        <dbReference type="SAM" id="MobiDB-lite"/>
    </source>
</evidence>